<dbReference type="InterPro" id="IPR001907">
    <property type="entry name" value="ClpP"/>
</dbReference>
<feature type="active site" evidence="5">
    <location>
        <position position="116"/>
    </location>
</feature>
<accession>A0ABR1C660</accession>
<dbReference type="Gene3D" id="3.90.226.10">
    <property type="entry name" value="2-enoyl-CoA Hydratase, Chain A, domain 1"/>
    <property type="match status" value="1"/>
</dbReference>
<evidence type="ECO:0000256" key="8">
    <source>
        <dbReference type="RuleBase" id="RU003567"/>
    </source>
</evidence>
<evidence type="ECO:0000256" key="4">
    <source>
        <dbReference type="ARBA" id="ARBA00022825"/>
    </source>
</evidence>
<name>A0ABR1C660_NECAM</name>
<evidence type="ECO:0000256" key="5">
    <source>
        <dbReference type="PROSITE-ProRule" id="PRU10085"/>
    </source>
</evidence>
<evidence type="ECO:0000256" key="2">
    <source>
        <dbReference type="ARBA" id="ARBA00022670"/>
    </source>
</evidence>
<dbReference type="PROSITE" id="PS00381">
    <property type="entry name" value="CLP_PROTEASE_SER"/>
    <property type="match status" value="1"/>
</dbReference>
<gene>
    <name evidence="9" type="primary">Necator_chrII.g4767</name>
    <name evidence="9" type="ORF">RB195_016975</name>
</gene>
<keyword evidence="3 7" id="KW-0378">Hydrolase</keyword>
<keyword evidence="2 7" id="KW-0645">Protease</keyword>
<dbReference type="HAMAP" id="MF_00444">
    <property type="entry name" value="ClpP"/>
    <property type="match status" value="1"/>
</dbReference>
<feature type="active site" evidence="6">
    <location>
        <position position="141"/>
    </location>
</feature>
<dbReference type="InterPro" id="IPR018215">
    <property type="entry name" value="ClpP_Ser_AS"/>
</dbReference>
<evidence type="ECO:0000256" key="1">
    <source>
        <dbReference type="ARBA" id="ARBA00007039"/>
    </source>
</evidence>
<dbReference type="CDD" id="cd07017">
    <property type="entry name" value="S14_ClpP_2"/>
    <property type="match status" value="1"/>
</dbReference>
<dbReference type="NCBIfam" id="NF001368">
    <property type="entry name" value="PRK00277.1"/>
    <property type="match status" value="1"/>
</dbReference>
<dbReference type="Pfam" id="PF00574">
    <property type="entry name" value="CLP_protease"/>
    <property type="match status" value="1"/>
</dbReference>
<keyword evidence="4 7" id="KW-0720">Serine protease</keyword>
<sequence>MFGVMSLRGLLPILRRCAVGVRRELSTTPSLSTIPFVIENEGRGERSYDIYSRLLRDRIVCVMTPLLFLQSDSSKKPIHMYINSPGGSVTAGLAIYDTMQMITPPVATWCVGQASSMGSLLLCAGEKGLRTALPNSRIMVHQPSGGATGTCSDIVIRAEEIQRLKKRTQEIYVHHTGQTYEVIQETLDRDRFMSALEAKNFGIVDKVESHQGSMPTE</sequence>
<dbReference type="PANTHER" id="PTHR10381">
    <property type="entry name" value="ATP-DEPENDENT CLP PROTEASE PROTEOLYTIC SUBUNIT"/>
    <property type="match status" value="1"/>
</dbReference>
<evidence type="ECO:0000256" key="3">
    <source>
        <dbReference type="ARBA" id="ARBA00022801"/>
    </source>
</evidence>
<protein>
    <recommendedName>
        <fullName evidence="8">ATP-dependent Clp protease proteolytic subunit</fullName>
        <ecNumber evidence="7">3.4.21.92</ecNumber>
    </recommendedName>
</protein>
<reference evidence="9 10" key="1">
    <citation type="submission" date="2023-08" db="EMBL/GenBank/DDBJ databases">
        <title>A Necator americanus chromosomal reference genome.</title>
        <authorList>
            <person name="Ilik V."/>
            <person name="Petrzelkova K.J."/>
            <person name="Pardy F."/>
            <person name="Fuh T."/>
            <person name="Niatou-Singa F.S."/>
            <person name="Gouil Q."/>
            <person name="Baker L."/>
            <person name="Ritchie M.E."/>
            <person name="Jex A.R."/>
            <person name="Gazzola D."/>
            <person name="Li H."/>
            <person name="Toshio Fujiwara R."/>
            <person name="Zhan B."/>
            <person name="Aroian R.V."/>
            <person name="Pafco B."/>
            <person name="Schwarz E.M."/>
        </authorList>
    </citation>
    <scope>NUCLEOTIDE SEQUENCE [LARGE SCALE GENOMIC DNA]</scope>
    <source>
        <strain evidence="9 10">Aroian</strain>
        <tissue evidence="9">Whole animal</tissue>
    </source>
</reference>
<comment type="similarity">
    <text evidence="1 8">Belongs to the peptidase S14 family.</text>
</comment>
<dbReference type="SUPFAM" id="SSF52096">
    <property type="entry name" value="ClpP/crotonase"/>
    <property type="match status" value="1"/>
</dbReference>
<comment type="caution">
    <text evidence="9">The sequence shown here is derived from an EMBL/GenBank/DDBJ whole genome shotgun (WGS) entry which is preliminary data.</text>
</comment>
<proteinExistence type="inferred from homology"/>
<dbReference type="EC" id="3.4.21.92" evidence="7"/>
<evidence type="ECO:0000313" key="9">
    <source>
        <dbReference type="EMBL" id="KAK6732918.1"/>
    </source>
</evidence>
<evidence type="ECO:0000256" key="7">
    <source>
        <dbReference type="RuleBase" id="RU000549"/>
    </source>
</evidence>
<dbReference type="InterPro" id="IPR023562">
    <property type="entry name" value="ClpP/TepA"/>
</dbReference>
<dbReference type="InterPro" id="IPR029045">
    <property type="entry name" value="ClpP/crotonase-like_dom_sf"/>
</dbReference>
<dbReference type="InterPro" id="IPR033135">
    <property type="entry name" value="ClpP_His_AS"/>
</dbReference>
<organism evidence="9 10">
    <name type="scientific">Necator americanus</name>
    <name type="common">Human hookworm</name>
    <dbReference type="NCBI Taxonomy" id="51031"/>
    <lineage>
        <taxon>Eukaryota</taxon>
        <taxon>Metazoa</taxon>
        <taxon>Ecdysozoa</taxon>
        <taxon>Nematoda</taxon>
        <taxon>Chromadorea</taxon>
        <taxon>Rhabditida</taxon>
        <taxon>Rhabditina</taxon>
        <taxon>Rhabditomorpha</taxon>
        <taxon>Strongyloidea</taxon>
        <taxon>Ancylostomatidae</taxon>
        <taxon>Bunostominae</taxon>
        <taxon>Necator</taxon>
    </lineage>
</organism>
<dbReference type="PANTHER" id="PTHR10381:SF11">
    <property type="entry name" value="ATP-DEPENDENT CLP PROTEASE PROTEOLYTIC SUBUNIT, MITOCHONDRIAL"/>
    <property type="match status" value="1"/>
</dbReference>
<dbReference type="EMBL" id="JAVFWL010000002">
    <property type="protein sequence ID" value="KAK6732918.1"/>
    <property type="molecule type" value="Genomic_DNA"/>
</dbReference>
<evidence type="ECO:0000313" key="10">
    <source>
        <dbReference type="Proteomes" id="UP001303046"/>
    </source>
</evidence>
<evidence type="ECO:0000256" key="6">
    <source>
        <dbReference type="PROSITE-ProRule" id="PRU10086"/>
    </source>
</evidence>
<dbReference type="Proteomes" id="UP001303046">
    <property type="component" value="Unassembled WGS sequence"/>
</dbReference>
<keyword evidence="10" id="KW-1185">Reference proteome</keyword>
<dbReference type="PRINTS" id="PR00127">
    <property type="entry name" value="CLPPROTEASEP"/>
</dbReference>
<dbReference type="PROSITE" id="PS00382">
    <property type="entry name" value="CLP_PROTEASE_HIS"/>
    <property type="match status" value="1"/>
</dbReference>